<evidence type="ECO:0008006" key="3">
    <source>
        <dbReference type="Google" id="ProtNLM"/>
    </source>
</evidence>
<dbReference type="PANTHER" id="PTHR12993">
    <property type="entry name" value="N-ACETYLGLUCOSAMINYL-PHOSPHATIDYLINOSITOL DE-N-ACETYLASE-RELATED"/>
    <property type="match status" value="1"/>
</dbReference>
<name>B9L2F2_THERP</name>
<dbReference type="HOGENOM" id="CLU_049311_3_2_0"/>
<sequence length="241" mass="26525">MSDLQLRHVGTPPAAQRVLVIGAHPDDPEFFCAGAIARWIAAGTIVHYVVVTSGDKGIPEDWTDPRPFVTVRENEQLAAAEELGVQGVTFLRLPDGEVFDTLDLRAQLTGEIRRFRPDIVLTHDPLTRLYRQHPDHRAVGAAALAAAFPASRLATFFPEQREAGLEPHTVRVALLFGTDRPDTFIDIAPVFERKLAALRRHTSQASAFPGGLETRVRMRAREAGAPAGLELAEAFLWVDLE</sequence>
<dbReference type="AlphaFoldDB" id="B9L2F2"/>
<dbReference type="Gene3D" id="3.40.50.10320">
    <property type="entry name" value="LmbE-like"/>
    <property type="match status" value="1"/>
</dbReference>
<reference evidence="1 2" key="1">
    <citation type="journal article" date="2009" name="PLoS ONE">
        <title>Complete genome sequence of the aerobic CO-oxidizing thermophile Thermomicrobium roseum.</title>
        <authorList>
            <person name="Wu D."/>
            <person name="Raymond J."/>
            <person name="Wu M."/>
            <person name="Chatterji S."/>
            <person name="Ren Q."/>
            <person name="Graham J.E."/>
            <person name="Bryant D.A."/>
            <person name="Robb F."/>
            <person name="Colman A."/>
            <person name="Tallon L.J."/>
            <person name="Badger J.H."/>
            <person name="Madupu R."/>
            <person name="Ward N.L."/>
            <person name="Eisen J.A."/>
        </authorList>
    </citation>
    <scope>NUCLEOTIDE SEQUENCE [LARGE SCALE GENOMIC DNA]</scope>
    <source>
        <strain evidence="2">ATCC 27502 / DSM 5159 / P-2</strain>
    </source>
</reference>
<dbReference type="RefSeq" id="WP_015922303.1">
    <property type="nucleotide sequence ID" value="NC_011959.1"/>
</dbReference>
<dbReference type="EMBL" id="CP001275">
    <property type="protein sequence ID" value="ACM05525.1"/>
    <property type="molecule type" value="Genomic_DNA"/>
</dbReference>
<dbReference type="STRING" id="309801.trd_1354"/>
<dbReference type="GO" id="GO:0016811">
    <property type="term" value="F:hydrolase activity, acting on carbon-nitrogen (but not peptide) bonds, in linear amides"/>
    <property type="evidence" value="ECO:0007669"/>
    <property type="project" value="TreeGrafter"/>
</dbReference>
<dbReference type="PANTHER" id="PTHR12993:SF28">
    <property type="entry name" value="LMBE FAMILY PROTEIN"/>
    <property type="match status" value="1"/>
</dbReference>
<keyword evidence="2" id="KW-1185">Reference proteome</keyword>
<dbReference type="InterPro" id="IPR024078">
    <property type="entry name" value="LmbE-like_dom_sf"/>
</dbReference>
<dbReference type="Proteomes" id="UP000000447">
    <property type="component" value="Chromosome"/>
</dbReference>
<accession>B9L2F2</accession>
<dbReference type="Pfam" id="PF02585">
    <property type="entry name" value="PIG-L"/>
    <property type="match status" value="1"/>
</dbReference>
<evidence type="ECO:0000313" key="1">
    <source>
        <dbReference type="EMBL" id="ACM05525.1"/>
    </source>
</evidence>
<dbReference type="InterPro" id="IPR003737">
    <property type="entry name" value="GlcNAc_PI_deacetylase-related"/>
</dbReference>
<dbReference type="OrthoDB" id="9815144at2"/>
<organism evidence="1 2">
    <name type="scientific">Thermomicrobium roseum (strain ATCC 27502 / DSM 5159 / P-2)</name>
    <dbReference type="NCBI Taxonomy" id="309801"/>
    <lineage>
        <taxon>Bacteria</taxon>
        <taxon>Pseudomonadati</taxon>
        <taxon>Thermomicrobiota</taxon>
        <taxon>Thermomicrobia</taxon>
        <taxon>Thermomicrobiales</taxon>
        <taxon>Thermomicrobiaceae</taxon>
        <taxon>Thermomicrobium</taxon>
    </lineage>
</organism>
<proteinExistence type="predicted"/>
<dbReference type="SUPFAM" id="SSF102588">
    <property type="entry name" value="LmbE-like"/>
    <property type="match status" value="1"/>
</dbReference>
<dbReference type="eggNOG" id="COG2120">
    <property type="taxonomic scope" value="Bacteria"/>
</dbReference>
<protein>
    <recommendedName>
        <fullName evidence="3">PIG-L family deacetylase</fullName>
    </recommendedName>
</protein>
<gene>
    <name evidence="1" type="ordered locus">trd_1354</name>
</gene>
<evidence type="ECO:0000313" key="2">
    <source>
        <dbReference type="Proteomes" id="UP000000447"/>
    </source>
</evidence>
<dbReference type="KEGG" id="tro:trd_1354"/>